<dbReference type="AlphaFoldDB" id="A0A8T0RLB5"/>
<feature type="compositionally biased region" description="Polar residues" evidence="1">
    <location>
        <begin position="618"/>
        <end position="633"/>
    </location>
</feature>
<feature type="compositionally biased region" description="Pro residues" evidence="1">
    <location>
        <begin position="334"/>
        <end position="376"/>
    </location>
</feature>
<feature type="compositionally biased region" description="Low complexity" evidence="1">
    <location>
        <begin position="604"/>
        <end position="617"/>
    </location>
</feature>
<comment type="caution">
    <text evidence="2">The sequence shown here is derived from an EMBL/GenBank/DDBJ whole genome shotgun (WGS) entry which is preliminary data.</text>
</comment>
<keyword evidence="3" id="KW-1185">Reference proteome</keyword>
<feature type="compositionally biased region" description="Polar residues" evidence="1">
    <location>
        <begin position="304"/>
        <end position="318"/>
    </location>
</feature>
<dbReference type="InterPro" id="IPR053253">
    <property type="entry name" value="Sex_diff_modulator"/>
</dbReference>
<feature type="region of interest" description="Disordered" evidence="1">
    <location>
        <begin position="542"/>
        <end position="633"/>
    </location>
</feature>
<organism evidence="2 3">
    <name type="scientific">Panicum virgatum</name>
    <name type="common">Blackwell switchgrass</name>
    <dbReference type="NCBI Taxonomy" id="38727"/>
    <lineage>
        <taxon>Eukaryota</taxon>
        <taxon>Viridiplantae</taxon>
        <taxon>Streptophyta</taxon>
        <taxon>Embryophyta</taxon>
        <taxon>Tracheophyta</taxon>
        <taxon>Spermatophyta</taxon>
        <taxon>Magnoliopsida</taxon>
        <taxon>Liliopsida</taxon>
        <taxon>Poales</taxon>
        <taxon>Poaceae</taxon>
        <taxon>PACMAD clade</taxon>
        <taxon>Panicoideae</taxon>
        <taxon>Panicodae</taxon>
        <taxon>Paniceae</taxon>
        <taxon>Panicinae</taxon>
        <taxon>Panicum</taxon>
        <taxon>Panicum sect. Hiantes</taxon>
    </lineage>
</organism>
<feature type="region of interest" description="Disordered" evidence="1">
    <location>
        <begin position="1"/>
        <end position="22"/>
    </location>
</feature>
<sequence length="763" mass="80572">MEVDASPDSQVPDAPPLLSDEDLPAGHPMLRPCHEVCIIPRCVEMDAEEARLRLALLAMASDGSGLDVPVDAMRSAILEVPGVGGRDMVVRAFYPERFLIVFSTLADRDAALRAGWIVVGHSMFLLRPWTRLVRAEADALRIRVSIEIEGIPAHAASLRTAQKILSSSCWIERLAPASEDKTDQSALRLTVWTDNPSRIPRTVTLLIAEHERRVTQDDPALQVVFGNLPPYLRNKDVLSYPILIHLRSTADFRSRTPSTASPSPSSSDGDSGPDGNPDRSYGETRGVGPLLQGFRCHPGVVDGSATTSSLGRQSTNSRPGVGSGDASSTAFPAQVPPPPQLSPLSPPARWSSPPPPLEDAPSPVMPPAGRTPPMPAATPTGESLLRSDTDAGGPHPIPTVPVCLLPAAASAAPSFPLLESESECAFHIPVTTEEPATASLGNPSPSSPHVVSPVGLAAAPTPCARRVATSDPLPTTGVSLNSKLTPCRVLATVLSPPSIRVYQRRVHSEVHPRPRRRHLLVPAPLNFDPALPVVAPQSVPEPAVGAANAGPASDLESREPTAHASSAGAPPLELSSVGHLEPASPPTVGRPSPGRPGHSMMGCSTPTPTRPTPSTSRAQASRHTPVDNQDQSLAGVTAATADFISSMRRALQAPLAQKTSARRSSTPASPLKAQRRSSRIANQNSAVRPSKRGEAVLMRKLGVLPDGHQVTDEARNKYCKLFDKPLSKKHLAAIRDLFPAAQALSDEVLSAAAMQIDADLVIV</sequence>
<feature type="region of interest" description="Disordered" evidence="1">
    <location>
        <begin position="252"/>
        <end position="394"/>
    </location>
</feature>
<reference evidence="2" key="1">
    <citation type="submission" date="2020-05" db="EMBL/GenBank/DDBJ databases">
        <title>WGS assembly of Panicum virgatum.</title>
        <authorList>
            <person name="Lovell J.T."/>
            <person name="Jenkins J."/>
            <person name="Shu S."/>
            <person name="Juenger T.E."/>
            <person name="Schmutz J."/>
        </authorList>
    </citation>
    <scope>NUCLEOTIDE SEQUENCE</scope>
    <source>
        <strain evidence="2">AP13</strain>
    </source>
</reference>
<feature type="compositionally biased region" description="Polar residues" evidence="1">
    <location>
        <begin position="657"/>
        <end position="668"/>
    </location>
</feature>
<evidence type="ECO:0000313" key="2">
    <source>
        <dbReference type="EMBL" id="KAG2585678.1"/>
    </source>
</evidence>
<feature type="compositionally biased region" description="Low complexity" evidence="1">
    <location>
        <begin position="255"/>
        <end position="275"/>
    </location>
</feature>
<dbReference type="PANTHER" id="PTHR33087:SF31">
    <property type="entry name" value="OS06G0482850 PROTEIN"/>
    <property type="match status" value="1"/>
</dbReference>
<gene>
    <name evidence="2" type="ORF">PVAP13_6KG405600</name>
</gene>
<protein>
    <recommendedName>
        <fullName evidence="4">DUF4283 domain-containing protein</fullName>
    </recommendedName>
</protein>
<evidence type="ECO:0000313" key="3">
    <source>
        <dbReference type="Proteomes" id="UP000823388"/>
    </source>
</evidence>
<dbReference type="EMBL" id="CM029047">
    <property type="protein sequence ID" value="KAG2585678.1"/>
    <property type="molecule type" value="Genomic_DNA"/>
</dbReference>
<accession>A0A8T0RLB5</accession>
<proteinExistence type="predicted"/>
<name>A0A8T0RLB5_PANVG</name>
<dbReference type="PANTHER" id="PTHR33087">
    <property type="entry name" value="OS07G0539200 PROTEIN"/>
    <property type="match status" value="1"/>
</dbReference>
<evidence type="ECO:0008006" key="4">
    <source>
        <dbReference type="Google" id="ProtNLM"/>
    </source>
</evidence>
<feature type="region of interest" description="Disordered" evidence="1">
    <location>
        <begin position="654"/>
        <end position="691"/>
    </location>
</feature>
<evidence type="ECO:0000256" key="1">
    <source>
        <dbReference type="SAM" id="MobiDB-lite"/>
    </source>
</evidence>
<dbReference type="Proteomes" id="UP000823388">
    <property type="component" value="Chromosome 6K"/>
</dbReference>